<dbReference type="Gene3D" id="2.10.70.10">
    <property type="entry name" value="Complement Module, domain 1"/>
    <property type="match status" value="1"/>
</dbReference>
<dbReference type="InterPro" id="IPR035976">
    <property type="entry name" value="Sushi/SCR/CCP_sf"/>
</dbReference>
<dbReference type="InterPro" id="IPR009003">
    <property type="entry name" value="Peptidase_S1_PA"/>
</dbReference>
<protein>
    <submittedName>
        <fullName evidence="5">SCAN domain-containing protein 3</fullName>
    </submittedName>
</protein>
<feature type="domain" description="Peptidase S1" evidence="3">
    <location>
        <begin position="756"/>
        <end position="1100"/>
    </location>
</feature>
<dbReference type="InterPro" id="IPR000436">
    <property type="entry name" value="Sushi_SCR_CCP_dom"/>
</dbReference>
<dbReference type="GO" id="GO:0004252">
    <property type="term" value="F:serine-type endopeptidase activity"/>
    <property type="evidence" value="ECO:0007669"/>
    <property type="project" value="InterPro"/>
</dbReference>
<dbReference type="InterPro" id="IPR043504">
    <property type="entry name" value="Peptidase_S1_PA_chymotrypsin"/>
</dbReference>
<dbReference type="PROSITE" id="PS50240">
    <property type="entry name" value="TRYPSIN_DOM"/>
    <property type="match status" value="2"/>
</dbReference>
<dbReference type="PANTHER" id="PTHR45913:SF22">
    <property type="entry name" value="SCAN BOX DOMAIN-CONTAINING PROTEIN"/>
    <property type="match status" value="1"/>
</dbReference>
<keyword evidence="1" id="KW-1015">Disulfide bond</keyword>
<dbReference type="Gene3D" id="2.40.10.10">
    <property type="entry name" value="Trypsin-like serine proteases"/>
    <property type="match status" value="3"/>
</dbReference>
<dbReference type="PANTHER" id="PTHR45913">
    <property type="entry name" value="EPM2A-INTERACTING PROTEIN 1"/>
    <property type="match status" value="1"/>
</dbReference>
<name>A0A4C1VDD9_EUMVA</name>
<comment type="caution">
    <text evidence="2">Lacks conserved residue(s) required for the propagation of feature annotation.</text>
</comment>
<organism evidence="5 6">
    <name type="scientific">Eumeta variegata</name>
    <name type="common">Bagworm moth</name>
    <name type="synonym">Eumeta japonica</name>
    <dbReference type="NCBI Taxonomy" id="151549"/>
    <lineage>
        <taxon>Eukaryota</taxon>
        <taxon>Metazoa</taxon>
        <taxon>Ecdysozoa</taxon>
        <taxon>Arthropoda</taxon>
        <taxon>Hexapoda</taxon>
        <taxon>Insecta</taxon>
        <taxon>Pterygota</taxon>
        <taxon>Neoptera</taxon>
        <taxon>Endopterygota</taxon>
        <taxon>Lepidoptera</taxon>
        <taxon>Glossata</taxon>
        <taxon>Ditrysia</taxon>
        <taxon>Tineoidea</taxon>
        <taxon>Psychidae</taxon>
        <taxon>Oiketicinae</taxon>
        <taxon>Eumeta</taxon>
    </lineage>
</organism>
<dbReference type="PROSITE" id="PS50923">
    <property type="entry name" value="SUSHI"/>
    <property type="match status" value="1"/>
</dbReference>
<comment type="caution">
    <text evidence="5">The sequence shown here is derived from an EMBL/GenBank/DDBJ whole genome shotgun (WGS) entry which is preliminary data.</text>
</comment>
<keyword evidence="6" id="KW-1185">Reference proteome</keyword>
<dbReference type="GO" id="GO:0006508">
    <property type="term" value="P:proteolysis"/>
    <property type="evidence" value="ECO:0007669"/>
    <property type="project" value="InterPro"/>
</dbReference>
<evidence type="ECO:0000313" key="6">
    <source>
        <dbReference type="Proteomes" id="UP000299102"/>
    </source>
</evidence>
<dbReference type="Pfam" id="PF00089">
    <property type="entry name" value="Trypsin"/>
    <property type="match status" value="2"/>
</dbReference>
<gene>
    <name evidence="5" type="primary">ZBED9</name>
    <name evidence="5" type="ORF">EVAR_85536_1</name>
</gene>
<dbReference type="SUPFAM" id="SSF57535">
    <property type="entry name" value="Complement control module/SCR domain"/>
    <property type="match status" value="1"/>
</dbReference>
<dbReference type="EMBL" id="BGZK01000316">
    <property type="protein sequence ID" value="GBP36287.1"/>
    <property type="molecule type" value="Genomic_DNA"/>
</dbReference>
<dbReference type="SMART" id="SM00020">
    <property type="entry name" value="Tryp_SPc"/>
    <property type="match status" value="2"/>
</dbReference>
<feature type="domain" description="Peptidase S1" evidence="3">
    <location>
        <begin position="407"/>
        <end position="669"/>
    </location>
</feature>
<feature type="domain" description="Sushi" evidence="4">
    <location>
        <begin position="680"/>
        <end position="744"/>
    </location>
</feature>
<proteinExistence type="predicted"/>
<reference evidence="5 6" key="1">
    <citation type="journal article" date="2019" name="Commun. Biol.">
        <title>The bagworm genome reveals a unique fibroin gene that provides high tensile strength.</title>
        <authorList>
            <person name="Kono N."/>
            <person name="Nakamura H."/>
            <person name="Ohtoshi R."/>
            <person name="Tomita M."/>
            <person name="Numata K."/>
            <person name="Arakawa K."/>
        </authorList>
    </citation>
    <scope>NUCLEOTIDE SEQUENCE [LARGE SCALE GENOMIC DNA]</scope>
</reference>
<accession>A0A4C1VDD9</accession>
<dbReference type="AlphaFoldDB" id="A0A4C1VDD9"/>
<dbReference type="InterPro" id="IPR001254">
    <property type="entry name" value="Trypsin_dom"/>
</dbReference>
<keyword evidence="2" id="KW-0768">Sushi</keyword>
<evidence type="ECO:0000313" key="5">
    <source>
        <dbReference type="EMBL" id="GBP36287.1"/>
    </source>
</evidence>
<dbReference type="SUPFAM" id="SSF50494">
    <property type="entry name" value="Trypsin-like serine proteases"/>
    <property type="match status" value="2"/>
</dbReference>
<dbReference type="STRING" id="151549.A0A4C1VDD9"/>
<dbReference type="OrthoDB" id="2019384at2759"/>
<evidence type="ECO:0000256" key="2">
    <source>
        <dbReference type="PROSITE-ProRule" id="PRU00302"/>
    </source>
</evidence>
<evidence type="ECO:0000256" key="1">
    <source>
        <dbReference type="ARBA" id="ARBA00023157"/>
    </source>
</evidence>
<dbReference type="SMART" id="SM00032">
    <property type="entry name" value="CCP"/>
    <property type="match status" value="1"/>
</dbReference>
<evidence type="ECO:0000259" key="3">
    <source>
        <dbReference type="PROSITE" id="PS50240"/>
    </source>
</evidence>
<evidence type="ECO:0000259" key="4">
    <source>
        <dbReference type="PROSITE" id="PS50923"/>
    </source>
</evidence>
<sequence length="1109" mass="124682">MKPSRLQDHFNKMHPDKKDKNVAYFQDLEKKHNAQPSVWKLFSVAAKQDDNGLRASYNISLLIAQTGKPHTIGETLILPAIKEVIITVLHKPAADIIRKIPLSDSSVQRRIDEMAENIEESLCNHLKTSKLSIQLDESTLPTNEALLLSYVRFIKDEKICQELLFARNLETDTKGETGFKTLEKFCNEKEIPLKNNISAATDGVPAMTGCHKGFISYLKNKIPDVLAVHCVIHRQHLVARNLSDRYQSLQHVIRAVNKIRNNSLNDRLFNQLCVNNDEDFNRLIFHTEVLWLSKGNCLTRFYNLLNSVIEFLENKDTELRENLITSKNDIAYLTDLYTLLNNMNLQLQGDDLNLIKPKNVVAAFVAKLLLYKIISADSYAPQYIQDVRVEQVKEFVYLDCGRVTTEILSSFSLRPLAVRNELPWHVRVYHKIDDSYKQICSGSIISTTLVVSVARCFCEVTGNRRPASRFAVAAAKLYQAWDDSRDYDTQTSDVAEIKVPSRFRGAQTDFQDDIALLVLSTPLTYETYIRPICIDFDELFEGQQLQQGNSGKVAGRIYKSEGISAVKSLKVLEMPYVNREECLRQTTPGFRKYITSDKICASYTNQTTLCSKDNGGGLAFPDSSTGEMRYYLRGVLSVTVTRLRTCNPFTVVSFTRITSHEYFIKEHIDPSLIGRIPESGPCRLPAYPKHGGYSVAGRPDARPGDTFEAFVLNYTCDSDYWIVGKSEIYCYNGYWPDNNPYCIECGLEAPVGRALIVDGWPAAPAELPWHVGVYRRNHSDYEQICGGTIVSTTIVVSEGETVHVTARRRSDSTPLRFNCEMKYYFCPTNSGALLLEQLGGAAAGGALRGGGWQATPRLGQRARLPRANQRRMFCDRPKAFDCVNHETLIRKLHHYGGTGQTFDLLASYLTNGVDVNNMISSGSVVAEIKIPSRFRGAQTNFQDDVALLVLSTPLAYQTHVRPVCIDFDEQFEKKQLQSGYMGKVSGWGYTTENGKFADTLRVATLPYVDVDRCLAQAPLTFHQYITSDKICAGYTNGTALCRGDSGGGLVFPKVSRRSTRYYLRGVVSTAPNNDRACNAYAVTSFTQISKHESFIKQNLGFQTSPLSRN</sequence>
<dbReference type="Proteomes" id="UP000299102">
    <property type="component" value="Unassembled WGS sequence"/>
</dbReference>